<gene>
    <name evidence="1" type="ORF">FOMPIDRAFT_63864</name>
</gene>
<dbReference type="Gene3D" id="3.60.130.30">
    <property type="match status" value="1"/>
</dbReference>
<dbReference type="Proteomes" id="UP000015241">
    <property type="component" value="Unassembled WGS sequence"/>
</dbReference>
<organism evidence="1 2">
    <name type="scientific">Fomitopsis schrenkii</name>
    <name type="common">Brown rot fungus</name>
    <dbReference type="NCBI Taxonomy" id="2126942"/>
    <lineage>
        <taxon>Eukaryota</taxon>
        <taxon>Fungi</taxon>
        <taxon>Dikarya</taxon>
        <taxon>Basidiomycota</taxon>
        <taxon>Agaricomycotina</taxon>
        <taxon>Agaricomycetes</taxon>
        <taxon>Polyporales</taxon>
        <taxon>Fomitopsis</taxon>
    </lineage>
</organism>
<dbReference type="AlphaFoldDB" id="S8E5H8"/>
<dbReference type="EMBL" id="KE504163">
    <property type="protein sequence ID" value="EPS98653.1"/>
    <property type="molecule type" value="Genomic_DNA"/>
</dbReference>
<evidence type="ECO:0000313" key="2">
    <source>
        <dbReference type="Proteomes" id="UP000015241"/>
    </source>
</evidence>
<evidence type="ECO:0008006" key="3">
    <source>
        <dbReference type="Google" id="ProtNLM"/>
    </source>
</evidence>
<dbReference type="HOGENOM" id="CLU_1156975_0_0_1"/>
<name>S8E5H8_FOMSC</name>
<sequence>MHDREKNTIWTQDERVRASRADVPVNLQDLENKLQEMHRNGEKSGKSPYIQVPIGLSIPPVHLKVTVLLKHYTSHGTTVIAPPCVLLTNYDQFIPYMSKDVSDHHDVYQAVKTILRDVFDWVSEKLKEVLPLEYERLDATASVLPDYNVSAVHPFVGLVLNFNIASRAHRDAKDQAICLVLPVGDFIGGDLCLVEPGIVLPLRHGDFGVFPSCDVTHFNLHYSGRRSSIVLQTDREMAKWTAEGRNGWATNAFFL</sequence>
<evidence type="ECO:0000313" key="1">
    <source>
        <dbReference type="EMBL" id="EPS98653.1"/>
    </source>
</evidence>
<dbReference type="InParanoid" id="S8E5H8"/>
<reference evidence="1 2" key="1">
    <citation type="journal article" date="2012" name="Science">
        <title>The Paleozoic origin of enzymatic lignin decomposition reconstructed from 31 fungal genomes.</title>
        <authorList>
            <person name="Floudas D."/>
            <person name="Binder M."/>
            <person name="Riley R."/>
            <person name="Barry K."/>
            <person name="Blanchette R.A."/>
            <person name="Henrissat B."/>
            <person name="Martinez A.T."/>
            <person name="Otillar R."/>
            <person name="Spatafora J.W."/>
            <person name="Yadav J.S."/>
            <person name="Aerts A."/>
            <person name="Benoit I."/>
            <person name="Boyd A."/>
            <person name="Carlson A."/>
            <person name="Copeland A."/>
            <person name="Coutinho P.M."/>
            <person name="de Vries R.P."/>
            <person name="Ferreira P."/>
            <person name="Findley K."/>
            <person name="Foster B."/>
            <person name="Gaskell J."/>
            <person name="Glotzer D."/>
            <person name="Gorecki P."/>
            <person name="Heitman J."/>
            <person name="Hesse C."/>
            <person name="Hori C."/>
            <person name="Igarashi K."/>
            <person name="Jurgens J.A."/>
            <person name="Kallen N."/>
            <person name="Kersten P."/>
            <person name="Kohler A."/>
            <person name="Kuees U."/>
            <person name="Kumar T.K.A."/>
            <person name="Kuo A."/>
            <person name="LaButti K."/>
            <person name="Larrondo L.F."/>
            <person name="Lindquist E."/>
            <person name="Ling A."/>
            <person name="Lombard V."/>
            <person name="Lucas S."/>
            <person name="Lundell T."/>
            <person name="Martin R."/>
            <person name="McLaughlin D.J."/>
            <person name="Morgenstern I."/>
            <person name="Morin E."/>
            <person name="Murat C."/>
            <person name="Nagy L.G."/>
            <person name="Nolan M."/>
            <person name="Ohm R.A."/>
            <person name="Patyshakuliyeva A."/>
            <person name="Rokas A."/>
            <person name="Ruiz-Duenas F.J."/>
            <person name="Sabat G."/>
            <person name="Salamov A."/>
            <person name="Samejima M."/>
            <person name="Schmutz J."/>
            <person name="Slot J.C."/>
            <person name="St John F."/>
            <person name="Stenlid J."/>
            <person name="Sun H."/>
            <person name="Sun S."/>
            <person name="Syed K."/>
            <person name="Tsang A."/>
            <person name="Wiebenga A."/>
            <person name="Young D."/>
            <person name="Pisabarro A."/>
            <person name="Eastwood D.C."/>
            <person name="Martin F."/>
            <person name="Cullen D."/>
            <person name="Grigoriev I.V."/>
            <person name="Hibbett D.S."/>
        </authorList>
    </citation>
    <scope>NUCLEOTIDE SEQUENCE</scope>
    <source>
        <strain evidence="2">FP-58527</strain>
    </source>
</reference>
<proteinExistence type="predicted"/>
<keyword evidence="2" id="KW-1185">Reference proteome</keyword>
<protein>
    <recommendedName>
        <fullName evidence="3">Prolyl 4-hydroxylase alpha subunit Fe(2+) 2OG dioxygenase domain-containing protein</fullName>
    </recommendedName>
</protein>
<accession>S8E5H8</accession>
<dbReference type="OrthoDB" id="2535938at2759"/>